<dbReference type="EMBL" id="JANSUY010000003">
    <property type="protein sequence ID" value="MCR9014869.1"/>
    <property type="molecule type" value="Genomic_DNA"/>
</dbReference>
<dbReference type="HAMAP" id="MF_01147">
    <property type="entry name" value="Lgt"/>
    <property type="match status" value="1"/>
</dbReference>
<keyword evidence="3 7" id="KW-0808">Transferase</keyword>
<dbReference type="Proteomes" id="UP001142175">
    <property type="component" value="Unassembled WGS sequence"/>
</dbReference>
<keyword evidence="4 7" id="KW-0812">Transmembrane</keyword>
<feature type="binding site" evidence="7">
    <location>
        <position position="149"/>
    </location>
    <ligand>
        <name>a 1,2-diacyl-sn-glycero-3-phospho-(1'-sn-glycerol)</name>
        <dbReference type="ChEBI" id="CHEBI:64716"/>
    </ligand>
</feature>
<name>A0A9X2SYA2_9BACT</name>
<reference evidence="8" key="1">
    <citation type="submission" date="2022-08" db="EMBL/GenBank/DDBJ databases">
        <authorList>
            <person name="Zhang D."/>
        </authorList>
    </citation>
    <scope>NUCLEOTIDE SEQUENCE</scope>
    <source>
        <strain evidence="8">XJ19-11</strain>
    </source>
</reference>
<accession>A0A9X2SYA2</accession>
<evidence type="ECO:0000256" key="3">
    <source>
        <dbReference type="ARBA" id="ARBA00022679"/>
    </source>
</evidence>
<dbReference type="NCBIfam" id="TIGR00544">
    <property type="entry name" value="lgt"/>
    <property type="match status" value="1"/>
</dbReference>
<dbReference type="PANTHER" id="PTHR30589:SF0">
    <property type="entry name" value="PHOSPHATIDYLGLYCEROL--PROLIPOPROTEIN DIACYLGLYCERYL TRANSFERASE"/>
    <property type="match status" value="1"/>
</dbReference>
<feature type="transmembrane region" description="Helical" evidence="7">
    <location>
        <begin position="241"/>
        <end position="260"/>
    </location>
</feature>
<gene>
    <name evidence="7 8" type="primary">lgt</name>
    <name evidence="8" type="ORF">NU887_07445</name>
</gene>
<evidence type="ECO:0000256" key="1">
    <source>
        <dbReference type="ARBA" id="ARBA00007150"/>
    </source>
</evidence>
<dbReference type="RefSeq" id="WP_258422746.1">
    <property type="nucleotide sequence ID" value="NZ_JANSUY010000003.1"/>
</dbReference>
<organism evidence="8 9">
    <name type="scientific">Aquiflexum gelatinilyticum</name>
    <dbReference type="NCBI Taxonomy" id="2961943"/>
    <lineage>
        <taxon>Bacteria</taxon>
        <taxon>Pseudomonadati</taxon>
        <taxon>Bacteroidota</taxon>
        <taxon>Cytophagia</taxon>
        <taxon>Cytophagales</taxon>
        <taxon>Cyclobacteriaceae</taxon>
        <taxon>Aquiflexum</taxon>
    </lineage>
</organism>
<dbReference type="GO" id="GO:0042158">
    <property type="term" value="P:lipoprotein biosynthetic process"/>
    <property type="evidence" value="ECO:0007669"/>
    <property type="project" value="UniProtKB-UniRule"/>
</dbReference>
<keyword evidence="6 7" id="KW-0472">Membrane</keyword>
<dbReference type="GO" id="GO:0008961">
    <property type="term" value="F:phosphatidylglycerol-prolipoprotein diacylglyceryl transferase activity"/>
    <property type="evidence" value="ECO:0007669"/>
    <property type="project" value="UniProtKB-UniRule"/>
</dbReference>
<evidence type="ECO:0000256" key="7">
    <source>
        <dbReference type="HAMAP-Rule" id="MF_01147"/>
    </source>
</evidence>
<comment type="caution">
    <text evidence="8">The sequence shown here is derived from an EMBL/GenBank/DDBJ whole genome shotgun (WGS) entry which is preliminary data.</text>
</comment>
<keyword evidence="2 7" id="KW-1003">Cell membrane</keyword>
<feature type="transmembrane region" description="Helical" evidence="7">
    <location>
        <begin position="129"/>
        <end position="150"/>
    </location>
</feature>
<dbReference type="GO" id="GO:0005886">
    <property type="term" value="C:plasma membrane"/>
    <property type="evidence" value="ECO:0007669"/>
    <property type="project" value="UniProtKB-SubCell"/>
</dbReference>
<evidence type="ECO:0000256" key="4">
    <source>
        <dbReference type="ARBA" id="ARBA00022692"/>
    </source>
</evidence>
<feature type="transmembrane region" description="Helical" evidence="7">
    <location>
        <begin position="98"/>
        <end position="122"/>
    </location>
</feature>
<feature type="transmembrane region" description="Helical" evidence="7">
    <location>
        <begin position="183"/>
        <end position="200"/>
    </location>
</feature>
<evidence type="ECO:0000256" key="6">
    <source>
        <dbReference type="ARBA" id="ARBA00023136"/>
    </source>
</evidence>
<dbReference type="Pfam" id="PF01790">
    <property type="entry name" value="LGT"/>
    <property type="match status" value="1"/>
</dbReference>
<protein>
    <recommendedName>
        <fullName evidence="7">Phosphatidylglycerol--prolipoprotein diacylglyceryl transferase</fullName>
        <ecNumber evidence="7">2.5.1.145</ecNumber>
    </recommendedName>
</protein>
<dbReference type="AlphaFoldDB" id="A0A9X2SYA2"/>
<comment type="subcellular location">
    <subcellularLocation>
        <location evidence="7">Cell membrane</location>
        <topology evidence="7">Multi-pass membrane protein</topology>
    </subcellularLocation>
</comment>
<comment type="similarity">
    <text evidence="1 7">Belongs to the Lgt family.</text>
</comment>
<comment type="pathway">
    <text evidence="7">Protein modification; lipoprotein biosynthesis (diacylglyceryl transfer).</text>
</comment>
<feature type="transmembrane region" description="Helical" evidence="7">
    <location>
        <begin position="21"/>
        <end position="40"/>
    </location>
</feature>
<evidence type="ECO:0000256" key="2">
    <source>
        <dbReference type="ARBA" id="ARBA00022475"/>
    </source>
</evidence>
<keyword evidence="9" id="KW-1185">Reference proteome</keyword>
<feature type="transmembrane region" description="Helical" evidence="7">
    <location>
        <begin position="56"/>
        <end position="78"/>
    </location>
</feature>
<evidence type="ECO:0000256" key="5">
    <source>
        <dbReference type="ARBA" id="ARBA00022989"/>
    </source>
</evidence>
<sequence length="267" mass="30678">MLHYIHWSHDGSIIDLGFYDLRVYSMLFAVGFLIGFVLLQKQFKEASVPQEKLDKLFVFAIIGTVVGARLGHCLFYEFEYYSKNPLEIFLPVRFYPEFEFTGFYGLASHGGAIGILIAVWIYSRKEEINIYWILDKIALVIPLACGFIRLGNLFNSEMIGNPTTVPWAFVFQRIDDIPRHPGQLYEAMAYFTIFILLNFYSKKVKKGDGYLFGLCVVLLFSARFFLEFLKIDQVGFEAEMFINMGQVLSLPFIAAGVLLMKIKTVKL</sequence>
<dbReference type="PANTHER" id="PTHR30589">
    <property type="entry name" value="PROLIPOPROTEIN DIACYLGLYCERYL TRANSFERASE"/>
    <property type="match status" value="1"/>
</dbReference>
<dbReference type="EC" id="2.5.1.145" evidence="7"/>
<proteinExistence type="inferred from homology"/>
<dbReference type="InterPro" id="IPR001640">
    <property type="entry name" value="Lgt"/>
</dbReference>
<keyword evidence="5 7" id="KW-1133">Transmembrane helix</keyword>
<comment type="catalytic activity">
    <reaction evidence="7">
        <text>L-cysteinyl-[prolipoprotein] + a 1,2-diacyl-sn-glycero-3-phospho-(1'-sn-glycerol) = an S-1,2-diacyl-sn-glyceryl-L-cysteinyl-[prolipoprotein] + sn-glycerol 1-phosphate + H(+)</text>
        <dbReference type="Rhea" id="RHEA:56712"/>
        <dbReference type="Rhea" id="RHEA-COMP:14679"/>
        <dbReference type="Rhea" id="RHEA-COMP:14680"/>
        <dbReference type="ChEBI" id="CHEBI:15378"/>
        <dbReference type="ChEBI" id="CHEBI:29950"/>
        <dbReference type="ChEBI" id="CHEBI:57685"/>
        <dbReference type="ChEBI" id="CHEBI:64716"/>
        <dbReference type="ChEBI" id="CHEBI:140658"/>
        <dbReference type="EC" id="2.5.1.145"/>
    </reaction>
</comment>
<evidence type="ECO:0000313" key="8">
    <source>
        <dbReference type="EMBL" id="MCR9014869.1"/>
    </source>
</evidence>
<comment type="function">
    <text evidence="7">Catalyzes the transfer of the diacylglyceryl group from phosphatidylglycerol to the sulfhydryl group of the N-terminal cysteine of a prolipoprotein, the first step in the formation of mature lipoproteins.</text>
</comment>
<feature type="transmembrane region" description="Helical" evidence="7">
    <location>
        <begin position="209"/>
        <end position="229"/>
    </location>
</feature>
<evidence type="ECO:0000313" key="9">
    <source>
        <dbReference type="Proteomes" id="UP001142175"/>
    </source>
</evidence>